<organism evidence="2 3">
    <name type="scientific">Paenibacillus silvestris</name>
    <dbReference type="NCBI Taxonomy" id="2606219"/>
    <lineage>
        <taxon>Bacteria</taxon>
        <taxon>Bacillati</taxon>
        <taxon>Bacillota</taxon>
        <taxon>Bacilli</taxon>
        <taxon>Bacillales</taxon>
        <taxon>Paenibacillaceae</taxon>
        <taxon>Paenibacillus</taxon>
    </lineage>
</organism>
<dbReference type="EMBL" id="WTUZ01000037">
    <property type="protein sequence ID" value="MZQ86036.1"/>
    <property type="molecule type" value="Genomic_DNA"/>
</dbReference>
<dbReference type="Proteomes" id="UP000481087">
    <property type="component" value="Unassembled WGS sequence"/>
</dbReference>
<keyword evidence="3" id="KW-1185">Reference proteome</keyword>
<dbReference type="SUPFAM" id="SSF81442">
    <property type="entry name" value="Cytochrome c oxidase subunit I-like"/>
    <property type="match status" value="1"/>
</dbReference>
<accession>A0A6L8V8R1</accession>
<feature type="transmembrane region" description="Helical" evidence="1">
    <location>
        <begin position="95"/>
        <end position="118"/>
    </location>
</feature>
<keyword evidence="1" id="KW-1133">Transmembrane helix</keyword>
<dbReference type="RefSeq" id="WP_161410340.1">
    <property type="nucleotide sequence ID" value="NZ_WTUZ01000037.1"/>
</dbReference>
<feature type="transmembrane region" description="Helical" evidence="1">
    <location>
        <begin position="38"/>
        <end position="56"/>
    </location>
</feature>
<protein>
    <submittedName>
        <fullName evidence="2">Cytochrome-c oxidase</fullName>
    </submittedName>
</protein>
<feature type="transmembrane region" description="Helical" evidence="1">
    <location>
        <begin position="68"/>
        <end position="88"/>
    </location>
</feature>
<dbReference type="Gene3D" id="1.20.210.10">
    <property type="entry name" value="Cytochrome c oxidase-like, subunit I domain"/>
    <property type="match status" value="1"/>
</dbReference>
<evidence type="ECO:0000256" key="1">
    <source>
        <dbReference type="SAM" id="Phobius"/>
    </source>
</evidence>
<comment type="caution">
    <text evidence="2">The sequence shown here is derived from an EMBL/GenBank/DDBJ whole genome shotgun (WGS) entry which is preliminary data.</text>
</comment>
<name>A0A6L8V8R1_9BACL</name>
<dbReference type="InterPro" id="IPR036927">
    <property type="entry name" value="Cyt_c_oxase-like_su1_sf"/>
</dbReference>
<gene>
    <name evidence="2" type="ORF">GQF01_28435</name>
</gene>
<evidence type="ECO:0000313" key="2">
    <source>
        <dbReference type="EMBL" id="MZQ86036.1"/>
    </source>
</evidence>
<sequence>MAKTFLKIAAVYITLGVLLGMLMGIIQDFRLASVHAHLNLLGWVSMAIFGLIYHFYPHAAETRLAKLHFWLHNIGLPLMQGGLAIEILSGNSAMLPLVIVSSLLVVIGVILFTINLFLQLGSTSVKQAKNKDLPG</sequence>
<evidence type="ECO:0000313" key="3">
    <source>
        <dbReference type="Proteomes" id="UP000481087"/>
    </source>
</evidence>
<proteinExistence type="predicted"/>
<feature type="transmembrane region" description="Helical" evidence="1">
    <location>
        <begin position="6"/>
        <end position="26"/>
    </location>
</feature>
<keyword evidence="1" id="KW-0472">Membrane</keyword>
<dbReference type="AlphaFoldDB" id="A0A6L8V8R1"/>
<reference evidence="2 3" key="1">
    <citation type="submission" date="2019-12" db="EMBL/GenBank/DDBJ databases">
        <title>Paenibacillus sp. nov. sp. isolated from soil.</title>
        <authorList>
            <person name="Kim J."/>
            <person name="Jeong S.E."/>
            <person name="Jung H.S."/>
            <person name="Jeon C.O."/>
        </authorList>
    </citation>
    <scope>NUCLEOTIDE SEQUENCE [LARGE SCALE GENOMIC DNA]</scope>
    <source>
        <strain evidence="2 3">5J-6</strain>
    </source>
</reference>
<keyword evidence="1" id="KW-0812">Transmembrane</keyword>